<dbReference type="PROSITE" id="PS50206">
    <property type="entry name" value="RHODANESE_3"/>
    <property type="match status" value="1"/>
</dbReference>
<proteinExistence type="inferred from homology"/>
<dbReference type="Pfam" id="PF00581">
    <property type="entry name" value="Rhodanese"/>
    <property type="match status" value="1"/>
</dbReference>
<evidence type="ECO:0000259" key="7">
    <source>
        <dbReference type="PROSITE" id="PS50206"/>
    </source>
</evidence>
<dbReference type="InterPro" id="IPR036873">
    <property type="entry name" value="Rhodanese-like_dom_sf"/>
</dbReference>
<keyword evidence="5" id="KW-0560">Oxidoreductase</keyword>
<dbReference type="PANTHER" id="PTHR43429:SF1">
    <property type="entry name" value="NAD(P)H SULFUR OXIDOREDUCTASE (COA-DEPENDENT)"/>
    <property type="match status" value="1"/>
</dbReference>
<dbReference type="EMBL" id="JACOON010000008">
    <property type="protein sequence ID" value="MBC5649420.1"/>
    <property type="molecule type" value="Genomic_DNA"/>
</dbReference>
<comment type="cofactor">
    <cofactor evidence="1">
        <name>FAD</name>
        <dbReference type="ChEBI" id="CHEBI:57692"/>
    </cofactor>
</comment>
<dbReference type="SUPFAM" id="SSF52821">
    <property type="entry name" value="Rhodanese/Cell cycle control phosphatase"/>
    <property type="match status" value="1"/>
</dbReference>
<dbReference type="PRINTS" id="PR00411">
    <property type="entry name" value="PNDRDTASEI"/>
</dbReference>
<dbReference type="InterPro" id="IPR036188">
    <property type="entry name" value="FAD/NAD-bd_sf"/>
</dbReference>
<evidence type="ECO:0000256" key="3">
    <source>
        <dbReference type="ARBA" id="ARBA00022630"/>
    </source>
</evidence>
<accession>A0ABR7EI11</accession>
<gene>
    <name evidence="8" type="ORF">H8S18_13815</name>
</gene>
<reference evidence="8 9" key="1">
    <citation type="submission" date="2020-08" db="EMBL/GenBank/DDBJ databases">
        <title>Genome public.</title>
        <authorList>
            <person name="Liu C."/>
            <person name="Sun Q."/>
        </authorList>
    </citation>
    <scope>NUCLEOTIDE SEQUENCE [LARGE SCALE GENOMIC DNA]</scope>
    <source>
        <strain evidence="8 9">NSJ-35</strain>
    </source>
</reference>
<name>A0ABR7EI11_9FIRM</name>
<evidence type="ECO:0000256" key="2">
    <source>
        <dbReference type="ARBA" id="ARBA00009130"/>
    </source>
</evidence>
<sequence>MKVVIVGGVAGGASAAARIRRLDESAQIIVFERTGFISYANCGLPYYVGGVITEEEDLTLQTPELFWDRFRVDVRVRHEVTDIDTGQKTVTVRGLETGKVYEESYDKLILSPGAKPVQPNMPGIDSGRIFTLRTVEDTLKLHQFIEASQPKSATVIGGGFVGIEAAENLAGLGLKVALVEYADHLLAPLDFDMSCAVHTQLKGHGIRLMLNTAVTAFEKSGDSIVTKTAHGQDISSDMVLLAIGVTPDTVLAKNAGLELGAKGSIIVNERMETSAPDVYAVGDAVEVRHFVTGQKALVSLAGPANKQGRVAADNVCGKNSVFHGPQGSSVIKLFDMTAASTGINESAAKAAGIEYERIVLSPASHAGYYPGGKIMTMKVLYEKDSLRLLGAQIVGFEGVDKRIDVLATAIRAGMKATELTELDLAYAPPYSSAKDPVNMAGFMIENIVTDKVKQFHHDEVDTLPRDGSITLLDVRTPMEYKDGCVHGFVNIPLDDLRERLDEIAAHRPVYVMCQSGLRSYLACRILTQNGYNCYNFSGGYRFYDMVRQAKKQTETAYPCGMDKS</sequence>
<dbReference type="PANTHER" id="PTHR43429">
    <property type="entry name" value="PYRIDINE NUCLEOTIDE-DISULFIDE OXIDOREDUCTASE DOMAIN-CONTAINING"/>
    <property type="match status" value="1"/>
</dbReference>
<dbReference type="Gene3D" id="3.50.50.60">
    <property type="entry name" value="FAD/NAD(P)-binding domain"/>
    <property type="match status" value="2"/>
</dbReference>
<comment type="similarity">
    <text evidence="2">Belongs to the class-III pyridine nucleotide-disulfide oxidoreductase family.</text>
</comment>
<dbReference type="Pfam" id="PF02852">
    <property type="entry name" value="Pyr_redox_dim"/>
    <property type="match status" value="1"/>
</dbReference>
<dbReference type="InterPro" id="IPR001763">
    <property type="entry name" value="Rhodanese-like_dom"/>
</dbReference>
<dbReference type="Gene3D" id="3.40.250.10">
    <property type="entry name" value="Rhodanese-like domain"/>
    <property type="match status" value="1"/>
</dbReference>
<dbReference type="SMART" id="SM00450">
    <property type="entry name" value="RHOD"/>
    <property type="match status" value="1"/>
</dbReference>
<keyword evidence="3" id="KW-0285">Flavoprotein</keyword>
<keyword evidence="9" id="KW-1185">Reference proteome</keyword>
<dbReference type="SUPFAM" id="SSF51905">
    <property type="entry name" value="FAD/NAD(P)-binding domain"/>
    <property type="match status" value="1"/>
</dbReference>
<evidence type="ECO:0000313" key="9">
    <source>
        <dbReference type="Proteomes" id="UP000606889"/>
    </source>
</evidence>
<dbReference type="InterPro" id="IPR016156">
    <property type="entry name" value="FAD/NAD-linked_Rdtase_dimer_sf"/>
</dbReference>
<evidence type="ECO:0000256" key="4">
    <source>
        <dbReference type="ARBA" id="ARBA00022827"/>
    </source>
</evidence>
<organism evidence="8 9">
    <name type="scientific">Christensenella tenuis</name>
    <dbReference type="NCBI Taxonomy" id="2763033"/>
    <lineage>
        <taxon>Bacteria</taxon>
        <taxon>Bacillati</taxon>
        <taxon>Bacillota</taxon>
        <taxon>Clostridia</taxon>
        <taxon>Christensenellales</taxon>
        <taxon>Christensenellaceae</taxon>
        <taxon>Christensenella</taxon>
    </lineage>
</organism>
<dbReference type="SUPFAM" id="SSF55424">
    <property type="entry name" value="FAD/NAD-linked reductases, dimerisation (C-terminal) domain"/>
    <property type="match status" value="1"/>
</dbReference>
<comment type="caution">
    <text evidence="8">The sequence shown here is derived from an EMBL/GenBank/DDBJ whole genome shotgun (WGS) entry which is preliminary data.</text>
</comment>
<dbReference type="Pfam" id="PF07992">
    <property type="entry name" value="Pyr_redox_2"/>
    <property type="match status" value="1"/>
</dbReference>
<keyword evidence="6" id="KW-0676">Redox-active center</keyword>
<dbReference type="InterPro" id="IPR004099">
    <property type="entry name" value="Pyr_nucl-diS_OxRdtase_dimer"/>
</dbReference>
<dbReference type="Proteomes" id="UP000606889">
    <property type="component" value="Unassembled WGS sequence"/>
</dbReference>
<evidence type="ECO:0000256" key="1">
    <source>
        <dbReference type="ARBA" id="ARBA00001974"/>
    </source>
</evidence>
<dbReference type="RefSeq" id="WP_186858873.1">
    <property type="nucleotide sequence ID" value="NZ_JACOON010000008.1"/>
</dbReference>
<evidence type="ECO:0000256" key="6">
    <source>
        <dbReference type="ARBA" id="ARBA00023284"/>
    </source>
</evidence>
<dbReference type="InterPro" id="IPR023753">
    <property type="entry name" value="FAD/NAD-binding_dom"/>
</dbReference>
<protein>
    <submittedName>
        <fullName evidence="8">FAD-dependent oxidoreductase</fullName>
    </submittedName>
</protein>
<evidence type="ECO:0000256" key="5">
    <source>
        <dbReference type="ARBA" id="ARBA00023002"/>
    </source>
</evidence>
<dbReference type="InterPro" id="IPR050260">
    <property type="entry name" value="FAD-bd_OxRdtase"/>
</dbReference>
<dbReference type="PRINTS" id="PR00368">
    <property type="entry name" value="FADPNR"/>
</dbReference>
<keyword evidence="4" id="KW-0274">FAD</keyword>
<feature type="domain" description="Rhodanese" evidence="7">
    <location>
        <begin position="465"/>
        <end position="551"/>
    </location>
</feature>
<evidence type="ECO:0000313" key="8">
    <source>
        <dbReference type="EMBL" id="MBC5649420.1"/>
    </source>
</evidence>